<evidence type="ECO:0000313" key="7">
    <source>
        <dbReference type="EMBL" id="ANP28508.1"/>
    </source>
</evidence>
<evidence type="ECO:0000313" key="8">
    <source>
        <dbReference type="Proteomes" id="UP000092596"/>
    </source>
</evidence>
<evidence type="ECO:0000256" key="2">
    <source>
        <dbReference type="ARBA" id="ARBA00022692"/>
    </source>
</evidence>
<feature type="transmembrane region" description="Helical" evidence="6">
    <location>
        <begin position="35"/>
        <end position="55"/>
    </location>
</feature>
<feature type="transmembrane region" description="Helical" evidence="6">
    <location>
        <begin position="262"/>
        <end position="285"/>
    </location>
</feature>
<dbReference type="GO" id="GO:0005886">
    <property type="term" value="C:plasma membrane"/>
    <property type="evidence" value="ECO:0007669"/>
    <property type="project" value="TreeGrafter"/>
</dbReference>
<dbReference type="InterPro" id="IPR000292">
    <property type="entry name" value="For/NO2_transpt"/>
</dbReference>
<dbReference type="PANTHER" id="PTHR30520:SF6">
    <property type="entry name" value="FORMATE_NITRATE FAMILY TRANSPORTER (EUROFUNG)"/>
    <property type="match status" value="1"/>
</dbReference>
<dbReference type="PATRIC" id="fig|1630135.4.peg.1954"/>
<proteinExistence type="inferred from homology"/>
<name>A0A1B0ZKU1_9MICO</name>
<dbReference type="STRING" id="1630135.DAD186_19580"/>
<keyword evidence="3 6" id="KW-1133">Transmembrane helix</keyword>
<gene>
    <name evidence="7" type="ORF">DAD186_19580</name>
</gene>
<comment type="subcellular location">
    <subcellularLocation>
        <location evidence="1">Membrane</location>
        <topology evidence="1">Multi-pass membrane protein</topology>
    </subcellularLocation>
</comment>
<evidence type="ECO:0000256" key="1">
    <source>
        <dbReference type="ARBA" id="ARBA00004141"/>
    </source>
</evidence>
<evidence type="ECO:0000256" key="4">
    <source>
        <dbReference type="ARBA" id="ARBA00023136"/>
    </source>
</evidence>
<dbReference type="AlphaFoldDB" id="A0A1B0ZKU1"/>
<dbReference type="PANTHER" id="PTHR30520">
    <property type="entry name" value="FORMATE TRANSPORTER-RELATED"/>
    <property type="match status" value="1"/>
</dbReference>
<dbReference type="RefSeq" id="WP_065248484.1">
    <property type="nucleotide sequence ID" value="NZ_CP012117.1"/>
</dbReference>
<dbReference type="EMBL" id="CP012117">
    <property type="protein sequence ID" value="ANP28508.1"/>
    <property type="molecule type" value="Genomic_DNA"/>
</dbReference>
<keyword evidence="4 6" id="KW-0472">Membrane</keyword>
<dbReference type="Proteomes" id="UP000092596">
    <property type="component" value="Chromosome"/>
</dbReference>
<dbReference type="GO" id="GO:0015499">
    <property type="term" value="F:formate transmembrane transporter activity"/>
    <property type="evidence" value="ECO:0007669"/>
    <property type="project" value="TreeGrafter"/>
</dbReference>
<protein>
    <submittedName>
        <fullName evidence="7">Formate/nitrite transporter</fullName>
    </submittedName>
</protein>
<dbReference type="Gene3D" id="1.20.1080.10">
    <property type="entry name" value="Glycerol uptake facilitator protein"/>
    <property type="match status" value="1"/>
</dbReference>
<evidence type="ECO:0000256" key="3">
    <source>
        <dbReference type="ARBA" id="ARBA00022989"/>
    </source>
</evidence>
<feature type="transmembrane region" description="Helical" evidence="6">
    <location>
        <begin position="75"/>
        <end position="97"/>
    </location>
</feature>
<feature type="transmembrane region" description="Helical" evidence="6">
    <location>
        <begin position="195"/>
        <end position="214"/>
    </location>
</feature>
<organism evidence="7 8">
    <name type="scientific">Dermabacter vaginalis</name>
    <dbReference type="NCBI Taxonomy" id="1630135"/>
    <lineage>
        <taxon>Bacteria</taxon>
        <taxon>Bacillati</taxon>
        <taxon>Actinomycetota</taxon>
        <taxon>Actinomycetes</taxon>
        <taxon>Micrococcales</taxon>
        <taxon>Dermabacteraceae</taxon>
        <taxon>Dermabacter</taxon>
    </lineage>
</organism>
<accession>A0A1B0ZKU1</accession>
<sequence length="301" mass="32197">MDDLANKINIPPAPAMAKAVEDGMYAKATMPAWKIFWLGLTGGAYIAFGFIMFVTTQQGAPGEWPLGITKMIGGALFATGLIMVINSGSDLFTGTTLNVMPFLSKRITAGQLFRHWGLSYVANFIGSVTIAILVFLANTPATNKSAWGLIILNVTKGKLSLDWGNAFVLGILCNFLVCMAVWLTFAGRSFLDKGLAIVVPLVIFVSTGFEHSVANMFMLPMGWLIKTFGADAFWAGEAVTNAGVTAADFDMISWDKIILGNLLPVTLGNIIGGALCVGCYFWVAYRKDAIKAERAAAVAAK</sequence>
<evidence type="ECO:0000256" key="6">
    <source>
        <dbReference type="SAM" id="Phobius"/>
    </source>
</evidence>
<dbReference type="KEGG" id="dva:DAD186_19580"/>
<feature type="transmembrane region" description="Helical" evidence="6">
    <location>
        <begin position="118"/>
        <end position="137"/>
    </location>
</feature>
<evidence type="ECO:0000256" key="5">
    <source>
        <dbReference type="ARBA" id="ARBA00049660"/>
    </source>
</evidence>
<keyword evidence="2 6" id="KW-0812">Transmembrane</keyword>
<reference evidence="7 8" key="1">
    <citation type="submission" date="2015-06" db="EMBL/GenBank/DDBJ databases">
        <title>Investigation of pathophysiology for high-risk pregnancy and development of treatment modality based on it.</title>
        <authorList>
            <person name="Kim B.-C."/>
            <person name="Lim S."/>
        </authorList>
    </citation>
    <scope>NUCLEOTIDE SEQUENCE [LARGE SCALE GENOMIC DNA]</scope>
    <source>
        <strain evidence="7 8">AD1-86</strain>
    </source>
</reference>
<dbReference type="InterPro" id="IPR023271">
    <property type="entry name" value="Aquaporin-like"/>
</dbReference>
<dbReference type="Pfam" id="PF01226">
    <property type="entry name" value="Form_Nir_trans"/>
    <property type="match status" value="1"/>
</dbReference>
<comment type="similarity">
    <text evidence="5">Belongs to the FNT transporter (TC 1.A.16) family.</text>
</comment>
<feature type="transmembrane region" description="Helical" evidence="6">
    <location>
        <begin position="163"/>
        <end position="183"/>
    </location>
</feature>